<dbReference type="GO" id="GO:0005634">
    <property type="term" value="C:nucleus"/>
    <property type="evidence" value="ECO:0007669"/>
    <property type="project" value="UniProtKB-SubCell"/>
</dbReference>
<dbReference type="Gramene" id="Jr01_01800_p1">
    <property type="protein sequence ID" value="cds.Jr01_01800_p1"/>
    <property type="gene ID" value="Jr01_01800"/>
</dbReference>
<evidence type="ECO:0000256" key="1">
    <source>
        <dbReference type="ARBA" id="ARBA00004123"/>
    </source>
</evidence>
<comment type="subcellular location">
    <subcellularLocation>
        <location evidence="1">Nucleus</location>
    </subcellularLocation>
</comment>
<protein>
    <submittedName>
        <fullName evidence="7">Protein BEARSKIN2-like</fullName>
    </submittedName>
</protein>
<gene>
    <name evidence="7" type="primary">LOC109001271</name>
</gene>
<name>A0A2I4FQU3_JUGRE</name>
<dbReference type="GeneID" id="109001271"/>
<reference evidence="7" key="1">
    <citation type="submission" date="2025-08" db="UniProtKB">
        <authorList>
            <consortium name="RefSeq"/>
        </authorList>
    </citation>
    <scope>IDENTIFICATION</scope>
    <source>
        <tissue evidence="7">Leaves</tissue>
    </source>
</reference>
<dbReference type="SUPFAM" id="SSF101941">
    <property type="entry name" value="NAC domain"/>
    <property type="match status" value="1"/>
</dbReference>
<keyword evidence="5" id="KW-0539">Nucleus</keyword>
<keyword evidence="3" id="KW-0238">DNA-binding</keyword>
<dbReference type="AlphaFoldDB" id="A0A2I4FQU3"/>
<dbReference type="PROSITE" id="PS51005">
    <property type="entry name" value="NAC"/>
    <property type="match status" value="1"/>
</dbReference>
<dbReference type="KEGG" id="jre:109001271"/>
<evidence type="ECO:0000256" key="5">
    <source>
        <dbReference type="ARBA" id="ARBA00023242"/>
    </source>
</evidence>
<dbReference type="Gene3D" id="2.170.150.80">
    <property type="entry name" value="NAC domain"/>
    <property type="match status" value="1"/>
</dbReference>
<organism evidence="6 7">
    <name type="scientific">Juglans regia</name>
    <name type="common">English walnut</name>
    <dbReference type="NCBI Taxonomy" id="51240"/>
    <lineage>
        <taxon>Eukaryota</taxon>
        <taxon>Viridiplantae</taxon>
        <taxon>Streptophyta</taxon>
        <taxon>Embryophyta</taxon>
        <taxon>Tracheophyta</taxon>
        <taxon>Spermatophyta</taxon>
        <taxon>Magnoliopsida</taxon>
        <taxon>eudicotyledons</taxon>
        <taxon>Gunneridae</taxon>
        <taxon>Pentapetalae</taxon>
        <taxon>rosids</taxon>
        <taxon>fabids</taxon>
        <taxon>Fagales</taxon>
        <taxon>Juglandaceae</taxon>
        <taxon>Juglans</taxon>
    </lineage>
</organism>
<dbReference type="PANTHER" id="PTHR31744">
    <property type="entry name" value="PROTEIN CUP-SHAPED COTYLEDON 2-RELATED"/>
    <property type="match status" value="1"/>
</dbReference>
<dbReference type="PANTHER" id="PTHR31744:SF212">
    <property type="entry name" value="PROTEIN SOMBRERO-LIKE ISOFORM X2"/>
    <property type="match status" value="1"/>
</dbReference>
<accession>A0A2I4FQU3</accession>
<dbReference type="InterPro" id="IPR036093">
    <property type="entry name" value="NAC_dom_sf"/>
</dbReference>
<dbReference type="STRING" id="51240.A0A2I4FQU3"/>
<evidence type="ECO:0000256" key="4">
    <source>
        <dbReference type="ARBA" id="ARBA00023163"/>
    </source>
</evidence>
<dbReference type="GO" id="GO:0006355">
    <property type="term" value="P:regulation of DNA-templated transcription"/>
    <property type="evidence" value="ECO:0007669"/>
    <property type="project" value="InterPro"/>
</dbReference>
<dbReference type="InterPro" id="IPR003441">
    <property type="entry name" value="NAC-dom"/>
</dbReference>
<evidence type="ECO:0000313" key="6">
    <source>
        <dbReference type="Proteomes" id="UP000235220"/>
    </source>
</evidence>
<dbReference type="RefSeq" id="XP_018834017.1">
    <property type="nucleotide sequence ID" value="XM_018978472.2"/>
</dbReference>
<proteinExistence type="predicted"/>
<dbReference type="FunFam" id="2.170.150.80:FF:000003">
    <property type="entry name" value="NAC domain-containing protein"/>
    <property type="match status" value="1"/>
</dbReference>
<sequence length="385" mass="43684">MAAASSSTGGVPPGFRFHPTDEELLHYYLKKKVAFQKFEMDVIREVDLNKMEPWDLQERCKIGSTPQNEWYFFSHKDRKYPTGSRTNRATNAGFWKATGRDKCIRNSYKKIGMRKTLVFYRGRAPHGQKADWIMHEYRLEDGDDPQGNSNAEDGWVVCRVFKKKNLFKVGSAGGGSSMNSGQQLNTALSNNQPRFFMHRSENQYLAHQHHNNGNQPSFEPELALHQYSHIPAISQYSLFQSQPGLFPTVDHKPQLGFDYSIQLPNNSESPIMVKQLMSNPRDCESGSESLRYQVANSCEPGSLEVDTCSEPAVAQQMVTGRSEVEGMHEWAMLGRHLVTSDHHDLGNEEYSSKGVRFEDVNASSSVNQINPLSLRGEMDFWGYGK</sequence>
<dbReference type="OrthoDB" id="772776at2759"/>
<keyword evidence="2" id="KW-0805">Transcription regulation</keyword>
<dbReference type="Proteomes" id="UP000235220">
    <property type="component" value="Chromosome 1"/>
</dbReference>
<keyword evidence="6" id="KW-1185">Reference proteome</keyword>
<keyword evidence="4" id="KW-0804">Transcription</keyword>
<dbReference type="Pfam" id="PF02365">
    <property type="entry name" value="NAM"/>
    <property type="match status" value="1"/>
</dbReference>
<evidence type="ECO:0000313" key="7">
    <source>
        <dbReference type="RefSeq" id="XP_018834017.1"/>
    </source>
</evidence>
<evidence type="ECO:0000256" key="3">
    <source>
        <dbReference type="ARBA" id="ARBA00023125"/>
    </source>
</evidence>
<evidence type="ECO:0000256" key="2">
    <source>
        <dbReference type="ARBA" id="ARBA00023015"/>
    </source>
</evidence>
<dbReference type="GO" id="GO:0003677">
    <property type="term" value="F:DNA binding"/>
    <property type="evidence" value="ECO:0007669"/>
    <property type="project" value="UniProtKB-KW"/>
</dbReference>